<dbReference type="EMBL" id="AP018400">
    <property type="protein sequence ID" value="BBA93435.1"/>
    <property type="molecule type" value="Genomic_DNA"/>
</dbReference>
<gene>
    <name evidence="1" type="ORF">SR187_9165</name>
</gene>
<proteinExistence type="predicted"/>
<name>A0A2Z5TT06_9STRE</name>
<evidence type="ECO:0000313" key="2">
    <source>
        <dbReference type="Proteomes" id="UP000269331"/>
    </source>
</evidence>
<dbReference type="RefSeq" id="WP_120172305.1">
    <property type="nucleotide sequence ID" value="NZ_AP018400.1"/>
</dbReference>
<sequence>MSKLEVLENKKLVLKKVICKQLKSLQVEKLEQEIDKFYQHLKLLNVQMFGPFIVKNSGTMIHEDGTITVDYDLYVQAHDFRQYDTFYTVYEEVICPHCVYVRFEDRPEYLQFAYSKLDLHFYENDLETDGTSYTVYVNTTGEMMTVDIFRPIVSL</sequence>
<accession>A0A2Z5TT06</accession>
<dbReference type="OrthoDB" id="1642523at2"/>
<evidence type="ECO:0008006" key="3">
    <source>
        <dbReference type="Google" id="ProtNLM"/>
    </source>
</evidence>
<protein>
    <recommendedName>
        <fullName evidence="3">AraC family transcriptional regulator</fullName>
    </recommendedName>
</protein>
<dbReference type="GeneID" id="52230329"/>
<organism evidence="1 2">
    <name type="scientific">Streptococcus ruminantium</name>
    <dbReference type="NCBI Taxonomy" id="1917441"/>
    <lineage>
        <taxon>Bacteria</taxon>
        <taxon>Bacillati</taxon>
        <taxon>Bacillota</taxon>
        <taxon>Bacilli</taxon>
        <taxon>Lactobacillales</taxon>
        <taxon>Streptococcaceae</taxon>
        <taxon>Streptococcus</taxon>
    </lineage>
</organism>
<evidence type="ECO:0000313" key="1">
    <source>
        <dbReference type="EMBL" id="BBA93435.1"/>
    </source>
</evidence>
<dbReference type="KEGG" id="srq:SR187_9165"/>
<dbReference type="Proteomes" id="UP000269331">
    <property type="component" value="Chromosome"/>
</dbReference>
<dbReference type="AlphaFoldDB" id="A0A2Z5TT06"/>
<reference evidence="1 2" key="1">
    <citation type="journal article" date="2018" name="Genome Biol. Evol.">
        <title>Complete Genome Sequence of Streptococcus ruminantium sp. nov. GUT-187T (=DSM 104980T =JCM 31869T), the Type Strain of S. ruminantium, and Comparison with Genome Sequences of Streptococcus suis Strains.</title>
        <authorList>
            <person name="Tohya M."/>
            <person name="Sekizaki T."/>
            <person name="Miyoshi-Akiyama T."/>
        </authorList>
    </citation>
    <scope>NUCLEOTIDE SEQUENCE [LARGE SCALE GENOMIC DNA]</scope>
    <source>
        <strain evidence="1 2">GUT187T</strain>
    </source>
</reference>